<dbReference type="PROSITE" id="PS00194">
    <property type="entry name" value="THIOREDOXIN_1"/>
    <property type="match status" value="2"/>
</dbReference>
<dbReference type="InterPro" id="IPR017937">
    <property type="entry name" value="Thioredoxin_CS"/>
</dbReference>
<evidence type="ECO:0000256" key="10">
    <source>
        <dbReference type="ARBA" id="ARBA00023284"/>
    </source>
</evidence>
<keyword evidence="6" id="KW-0677">Repeat</keyword>
<dbReference type="AlphaFoldDB" id="A0AAF3FA21"/>
<dbReference type="Pfam" id="PF13848">
    <property type="entry name" value="Thioredoxin_6"/>
    <property type="match status" value="1"/>
</dbReference>
<dbReference type="CDD" id="cd02982">
    <property type="entry name" value="PDI_b'_family"/>
    <property type="match status" value="1"/>
</dbReference>
<feature type="compositionally biased region" description="Acidic residues" evidence="12">
    <location>
        <begin position="624"/>
        <end position="635"/>
    </location>
</feature>
<keyword evidence="15" id="KW-1185">Reference proteome</keyword>
<comment type="subcellular location">
    <subcellularLocation>
        <location evidence="2">Endoplasmic reticulum lumen</location>
    </subcellularLocation>
</comment>
<evidence type="ECO:0000256" key="4">
    <source>
        <dbReference type="ARBA" id="ARBA00012723"/>
    </source>
</evidence>
<dbReference type="PROSITE" id="PS51352">
    <property type="entry name" value="THIOREDOXIN_2"/>
    <property type="match status" value="2"/>
</dbReference>
<dbReference type="PANTHER" id="PTHR18929:SF240">
    <property type="entry name" value="PROTEIN DISULFIDE-ISOMERASE"/>
    <property type="match status" value="1"/>
</dbReference>
<dbReference type="Pfam" id="PF00085">
    <property type="entry name" value="Thioredoxin"/>
    <property type="match status" value="2"/>
</dbReference>
<protein>
    <recommendedName>
        <fullName evidence="4">protein disulfide-isomerase</fullName>
        <ecNumber evidence="4">5.3.4.1</ecNumber>
    </recommendedName>
</protein>
<dbReference type="GO" id="GO:0005788">
    <property type="term" value="C:endoplasmic reticulum lumen"/>
    <property type="evidence" value="ECO:0007669"/>
    <property type="project" value="UniProtKB-SubCell"/>
</dbReference>
<dbReference type="InterPro" id="IPR005788">
    <property type="entry name" value="PDI_thioredoxin-like_dom"/>
</dbReference>
<dbReference type="PRINTS" id="PR00421">
    <property type="entry name" value="THIOREDOXIN"/>
</dbReference>
<reference evidence="16" key="1">
    <citation type="submission" date="2024-02" db="UniProtKB">
        <authorList>
            <consortium name="WormBaseParasite"/>
        </authorList>
    </citation>
    <scope>IDENTIFICATION</scope>
</reference>
<organism evidence="15 16">
    <name type="scientific">Mesorhabditis belari</name>
    <dbReference type="NCBI Taxonomy" id="2138241"/>
    <lineage>
        <taxon>Eukaryota</taxon>
        <taxon>Metazoa</taxon>
        <taxon>Ecdysozoa</taxon>
        <taxon>Nematoda</taxon>
        <taxon>Chromadorea</taxon>
        <taxon>Rhabditida</taxon>
        <taxon>Rhabditina</taxon>
        <taxon>Rhabditomorpha</taxon>
        <taxon>Rhabditoidea</taxon>
        <taxon>Rhabditidae</taxon>
        <taxon>Mesorhabditinae</taxon>
        <taxon>Mesorhabditis</taxon>
    </lineage>
</organism>
<evidence type="ECO:0000256" key="6">
    <source>
        <dbReference type="ARBA" id="ARBA00022737"/>
    </source>
</evidence>
<dbReference type="FunFam" id="3.40.30.10:FF:000027">
    <property type="entry name" value="protein disulfide-isomerase A2"/>
    <property type="match status" value="1"/>
</dbReference>
<dbReference type="Gene3D" id="3.40.30.10">
    <property type="entry name" value="Glutaredoxin"/>
    <property type="match status" value="4"/>
</dbReference>
<evidence type="ECO:0000256" key="12">
    <source>
        <dbReference type="SAM" id="MobiDB-lite"/>
    </source>
</evidence>
<evidence type="ECO:0000256" key="3">
    <source>
        <dbReference type="ARBA" id="ARBA00006347"/>
    </source>
</evidence>
<evidence type="ECO:0000256" key="2">
    <source>
        <dbReference type="ARBA" id="ARBA00004319"/>
    </source>
</evidence>
<dbReference type="PANTHER" id="PTHR18929">
    <property type="entry name" value="PROTEIN DISULFIDE ISOMERASE"/>
    <property type="match status" value="1"/>
</dbReference>
<feature type="domain" description="Thioredoxin" evidence="14">
    <location>
        <begin position="200"/>
        <end position="378"/>
    </location>
</feature>
<dbReference type="EC" id="5.3.4.1" evidence="4"/>
<dbReference type="NCBIfam" id="TIGR01126">
    <property type="entry name" value="pdi_dom"/>
    <property type="match status" value="1"/>
</dbReference>
<keyword evidence="9" id="KW-0413">Isomerase</keyword>
<dbReference type="FunFam" id="3.40.30.10:FF:000030">
    <property type="entry name" value="Protein disulfide-isomerase"/>
    <property type="match status" value="1"/>
</dbReference>
<feature type="domain" description="Thioredoxin" evidence="14">
    <location>
        <begin position="477"/>
        <end position="618"/>
    </location>
</feature>
<name>A0AAF3FA21_9BILA</name>
<dbReference type="CDD" id="cd02995">
    <property type="entry name" value="PDI_a_PDI_a'_C"/>
    <property type="match status" value="1"/>
</dbReference>
<evidence type="ECO:0000259" key="14">
    <source>
        <dbReference type="PROSITE" id="PS51352"/>
    </source>
</evidence>
<keyword evidence="8" id="KW-1015">Disulfide bond</keyword>
<evidence type="ECO:0000256" key="7">
    <source>
        <dbReference type="ARBA" id="ARBA00022824"/>
    </source>
</evidence>
<keyword evidence="13" id="KW-0812">Transmembrane</keyword>
<dbReference type="GO" id="GO:0034976">
    <property type="term" value="P:response to endoplasmic reticulum stress"/>
    <property type="evidence" value="ECO:0007669"/>
    <property type="project" value="TreeGrafter"/>
</dbReference>
<evidence type="ECO:0000256" key="1">
    <source>
        <dbReference type="ARBA" id="ARBA00001182"/>
    </source>
</evidence>
<keyword evidence="10" id="KW-0676">Redox-active center</keyword>
<feature type="region of interest" description="Disordered" evidence="12">
    <location>
        <begin position="619"/>
        <end position="642"/>
    </location>
</feature>
<dbReference type="GO" id="GO:0006457">
    <property type="term" value="P:protein folding"/>
    <property type="evidence" value="ECO:0007669"/>
    <property type="project" value="TreeGrafter"/>
</dbReference>
<sequence length="642" mass="72474">MVQECNYEGENIGIFVNVIKCCDWIQKITGIDDICVDIPDPKKPDPATISAADMTKLAFCEFCPIALDWVKDFLDDPQGKDLEPTVFAGRVAEKCASYSLSEGKIKNRSNCKTTVYTIVLTELKKAISPLVCECLPVGAVVYGGILGIVQPYQGIYVTTFVSGYSAVDALLTLILFRAYRRRALTIFLAPFHDMLKPIFLSLLLTIGVFGVEIEEEENVIVLTKENFDDIVGETEFILVEFYAPWCGHCKALEPEFAKAATRLKKDGSAIRLGKLDATVHEDIGADADELKEFSKSADVTIVGYFENADSDKAKSFLDVAAEIEDVKFGVLSDESLKKELKLEGEGIFLLKKNDNDKTFFDEELKADTLKAWIQANRLPLVAEYTQKARSSLFGGEIKSHNLLFVSKKSSKFEKIFEQFKTAAKEFKGKVLFVYVNTDVKENAKVMEFFGIVNDDLPTIRIISLKEDMIKFKPDFDELSTENIAEFTKSYLDGSLKPHLMSEEIPEDWDKAPVKVLVGKNFKQVVENKKKHYFVEFYAPWCGHCEQLAPIWDKLGEKYANHKKIVIAKMDSTANEVEDVKIQGFPTIKFFPAGSKKSIDYTGERTLEGLTEFLDEFQIKNEGVEKEEETREEEEDKNEHTEL</sequence>
<keyword evidence="5" id="KW-0732">Signal</keyword>
<keyword evidence="13" id="KW-1133">Transmembrane helix</keyword>
<dbReference type="WBParaSite" id="MBELARI_LOCUS2754">
    <property type="protein sequence ID" value="MBELARI_LOCUS2754"/>
    <property type="gene ID" value="MBELARI_LOCUS2754"/>
</dbReference>
<dbReference type="SUPFAM" id="SSF52833">
    <property type="entry name" value="Thioredoxin-like"/>
    <property type="match status" value="3"/>
</dbReference>
<dbReference type="CDD" id="cd02981">
    <property type="entry name" value="PDI_b_family"/>
    <property type="match status" value="1"/>
</dbReference>
<dbReference type="CDD" id="cd02961">
    <property type="entry name" value="PDI_a_family"/>
    <property type="match status" value="1"/>
</dbReference>
<evidence type="ECO:0000313" key="16">
    <source>
        <dbReference type="WBParaSite" id="MBELARI_LOCUS2754"/>
    </source>
</evidence>
<dbReference type="InterPro" id="IPR036249">
    <property type="entry name" value="Thioredoxin-like_sf"/>
</dbReference>
<comment type="similarity">
    <text evidence="3 11">Belongs to the protein disulfide isomerase family.</text>
</comment>
<keyword evidence="7" id="KW-0256">Endoplasmic reticulum</keyword>
<evidence type="ECO:0000256" key="11">
    <source>
        <dbReference type="RuleBase" id="RU004208"/>
    </source>
</evidence>
<dbReference type="GO" id="GO:0003756">
    <property type="term" value="F:protein disulfide isomerase activity"/>
    <property type="evidence" value="ECO:0007669"/>
    <property type="project" value="UniProtKB-EC"/>
</dbReference>
<feature type="transmembrane region" description="Helical" evidence="13">
    <location>
        <begin position="130"/>
        <end position="149"/>
    </location>
</feature>
<evidence type="ECO:0000313" key="15">
    <source>
        <dbReference type="Proteomes" id="UP000887575"/>
    </source>
</evidence>
<keyword evidence="13" id="KW-0472">Membrane</keyword>
<proteinExistence type="inferred from homology"/>
<evidence type="ECO:0000256" key="8">
    <source>
        <dbReference type="ARBA" id="ARBA00023157"/>
    </source>
</evidence>
<accession>A0AAF3FA21</accession>
<evidence type="ECO:0000256" key="13">
    <source>
        <dbReference type="SAM" id="Phobius"/>
    </source>
</evidence>
<evidence type="ECO:0000256" key="9">
    <source>
        <dbReference type="ARBA" id="ARBA00023235"/>
    </source>
</evidence>
<dbReference type="Proteomes" id="UP000887575">
    <property type="component" value="Unassembled WGS sequence"/>
</dbReference>
<dbReference type="FunFam" id="3.40.30.10:FF:000042">
    <property type="entry name" value="protein disulfide-isomerase A2"/>
    <property type="match status" value="1"/>
</dbReference>
<comment type="catalytic activity">
    <reaction evidence="1">
        <text>Catalyzes the rearrangement of -S-S- bonds in proteins.</text>
        <dbReference type="EC" id="5.3.4.1"/>
    </reaction>
</comment>
<dbReference type="InterPro" id="IPR013766">
    <property type="entry name" value="Thioredoxin_domain"/>
</dbReference>
<feature type="transmembrane region" description="Helical" evidence="13">
    <location>
        <begin position="155"/>
        <end position="176"/>
    </location>
</feature>
<evidence type="ECO:0000256" key="5">
    <source>
        <dbReference type="ARBA" id="ARBA00022729"/>
    </source>
</evidence>